<feature type="coiled-coil region" evidence="1">
    <location>
        <begin position="268"/>
        <end position="432"/>
    </location>
</feature>
<dbReference type="Gene3D" id="1.20.5.1160">
    <property type="entry name" value="Vasodilator-stimulated phosphoprotein"/>
    <property type="match status" value="1"/>
</dbReference>
<organism evidence="3 4">
    <name type="scientific">Rhizoctonia solani</name>
    <dbReference type="NCBI Taxonomy" id="456999"/>
    <lineage>
        <taxon>Eukaryota</taxon>
        <taxon>Fungi</taxon>
        <taxon>Dikarya</taxon>
        <taxon>Basidiomycota</taxon>
        <taxon>Agaricomycotina</taxon>
        <taxon>Agaricomycetes</taxon>
        <taxon>Cantharellales</taxon>
        <taxon>Ceratobasidiaceae</taxon>
        <taxon>Rhizoctonia</taxon>
    </lineage>
</organism>
<evidence type="ECO:0000256" key="2">
    <source>
        <dbReference type="SAM" id="MobiDB-lite"/>
    </source>
</evidence>
<evidence type="ECO:0000313" key="4">
    <source>
        <dbReference type="Proteomes" id="UP000663846"/>
    </source>
</evidence>
<feature type="coiled-coil region" evidence="1">
    <location>
        <begin position="163"/>
        <end position="222"/>
    </location>
</feature>
<accession>A0A8H3GSS8</accession>
<dbReference type="AlphaFoldDB" id="A0A8H3GSS8"/>
<evidence type="ECO:0000256" key="1">
    <source>
        <dbReference type="SAM" id="Coils"/>
    </source>
</evidence>
<dbReference type="EMBL" id="CAJMWS010000808">
    <property type="protein sequence ID" value="CAE6464239.1"/>
    <property type="molecule type" value="Genomic_DNA"/>
</dbReference>
<evidence type="ECO:0000313" key="3">
    <source>
        <dbReference type="EMBL" id="CAE6464239.1"/>
    </source>
</evidence>
<keyword evidence="1" id="KW-0175">Coiled coil</keyword>
<reference evidence="3" key="1">
    <citation type="submission" date="2021-01" db="EMBL/GenBank/DDBJ databases">
        <authorList>
            <person name="Kaushik A."/>
        </authorList>
    </citation>
    <scope>NUCLEOTIDE SEQUENCE</scope>
    <source>
        <strain evidence="3">AG1-1C</strain>
    </source>
</reference>
<gene>
    <name evidence="3" type="ORF">RDB_LOCUS164035</name>
</gene>
<protein>
    <submittedName>
        <fullName evidence="3">Uncharacterized protein</fullName>
    </submittedName>
</protein>
<proteinExistence type="predicted"/>
<feature type="region of interest" description="Disordered" evidence="2">
    <location>
        <begin position="227"/>
        <end position="252"/>
    </location>
</feature>
<dbReference type="Proteomes" id="UP000663846">
    <property type="component" value="Unassembled WGS sequence"/>
</dbReference>
<comment type="caution">
    <text evidence="3">The sequence shown here is derived from an EMBL/GenBank/DDBJ whole genome shotgun (WGS) entry which is preliminary data.</text>
</comment>
<sequence>MQFNFFQPIQSNGNLQGIIYLYGADDEEDGEGVQLFRSLIGDDALKQSTIVVSTEPVESVGDLNDILPGVLKSVLPRLTDSACFNLIEQFLEPSRAPMLCEYQREITDGKFVGSTTAGRFFEERLKDAKTTIECALGHIRGRLLSPPVPCSPRSSTPRRRDKVSGLMNELIQSRQRVDELQDAYATLESNCAEQMARLEELSSELHAENSSLRAELDSLKAALEELRPKSEQSQVDTRDCSVQVDPPPEEKATRCDLQAEVLSLKSQLAEAKLAEAKATKEIAGLSKELSAIKSPLAEAQNANDELTKKVGSLEKQAESKTKALETKSEEVNKVKIEVAKVGGQLKSTKDELEKAQRQLKEWAAGRTKLEEERSKAINISESMLRSNANLEKELGAAKAQVDAVKKQSQVEINRLQESMAEKESRIGEIARAAEVWAFASAEAGALKEELKLLQTCTDARQRETYAELFQVRAEYEQASKEWGLERTRLDASILSLTQTNDKTKNDLAKAIVQKGVESQGYIARIAELEQWGEQRWDAMGGDCLIA</sequence>
<name>A0A8H3GSS8_9AGAM</name>